<dbReference type="InterPro" id="IPR013785">
    <property type="entry name" value="Aldolase_TIM"/>
</dbReference>
<evidence type="ECO:0000256" key="3">
    <source>
        <dbReference type="ARBA" id="ARBA00022801"/>
    </source>
</evidence>
<evidence type="ECO:0000259" key="6">
    <source>
        <dbReference type="PROSITE" id="PS51918"/>
    </source>
</evidence>
<keyword evidence="2" id="KW-0479">Metal-binding</keyword>
<dbReference type="GO" id="GO:0051536">
    <property type="term" value="F:iron-sulfur cluster binding"/>
    <property type="evidence" value="ECO:0007669"/>
    <property type="project" value="UniProtKB-KW"/>
</dbReference>
<keyword evidence="4" id="KW-0408">Iron</keyword>
<dbReference type="SFLD" id="SFLDG01111">
    <property type="entry name" value="Uncharacterised_Radical_SAM_Su"/>
    <property type="match status" value="1"/>
</dbReference>
<reference evidence="7" key="1">
    <citation type="submission" date="2018-06" db="EMBL/GenBank/DDBJ databases">
        <authorList>
            <person name="Zhirakovskaya E."/>
        </authorList>
    </citation>
    <scope>NUCLEOTIDE SEQUENCE</scope>
</reference>
<dbReference type="PROSITE" id="PS01090">
    <property type="entry name" value="TATD_2"/>
    <property type="match status" value="1"/>
</dbReference>
<dbReference type="Pfam" id="PF01026">
    <property type="entry name" value="TatD_DNase"/>
    <property type="match status" value="1"/>
</dbReference>
<dbReference type="CDD" id="cd01310">
    <property type="entry name" value="TatD_DNAse"/>
    <property type="match status" value="1"/>
</dbReference>
<dbReference type="EMBL" id="UOGB01000128">
    <property type="protein sequence ID" value="VAX18951.1"/>
    <property type="molecule type" value="Genomic_DNA"/>
</dbReference>
<evidence type="ECO:0000256" key="1">
    <source>
        <dbReference type="ARBA" id="ARBA00022691"/>
    </source>
</evidence>
<name>A0A3B1BWS3_9ZZZZ</name>
<dbReference type="NCBIfam" id="TIGR04038">
    <property type="entry name" value="tatD_link_rSAM"/>
    <property type="match status" value="1"/>
</dbReference>
<dbReference type="GO" id="GO:0004536">
    <property type="term" value="F:DNA nuclease activity"/>
    <property type="evidence" value="ECO:0007669"/>
    <property type="project" value="InterPro"/>
</dbReference>
<dbReference type="FunFam" id="3.20.20.140:FF:000005">
    <property type="entry name" value="TatD family hydrolase"/>
    <property type="match status" value="1"/>
</dbReference>
<evidence type="ECO:0000256" key="2">
    <source>
        <dbReference type="ARBA" id="ARBA00022723"/>
    </source>
</evidence>
<dbReference type="Gene3D" id="3.20.20.70">
    <property type="entry name" value="Aldolase class I"/>
    <property type="match status" value="1"/>
</dbReference>
<dbReference type="InterPro" id="IPR058240">
    <property type="entry name" value="rSAM_sf"/>
</dbReference>
<dbReference type="PROSITE" id="PS01091">
    <property type="entry name" value="TATD_3"/>
    <property type="match status" value="1"/>
</dbReference>
<dbReference type="GO" id="GO:0005829">
    <property type="term" value="C:cytosol"/>
    <property type="evidence" value="ECO:0007669"/>
    <property type="project" value="TreeGrafter"/>
</dbReference>
<feature type="domain" description="Radical SAM core" evidence="6">
    <location>
        <begin position="264"/>
        <end position="456"/>
    </location>
</feature>
<dbReference type="Pfam" id="PF04055">
    <property type="entry name" value="Radical_SAM"/>
    <property type="match status" value="1"/>
</dbReference>
<evidence type="ECO:0000313" key="7">
    <source>
        <dbReference type="EMBL" id="VAX18951.1"/>
    </source>
</evidence>
<organism evidence="7">
    <name type="scientific">hydrothermal vent metagenome</name>
    <dbReference type="NCBI Taxonomy" id="652676"/>
    <lineage>
        <taxon>unclassified sequences</taxon>
        <taxon>metagenomes</taxon>
        <taxon>ecological metagenomes</taxon>
    </lineage>
</organism>
<accession>A0A3B1BWS3</accession>
<dbReference type="PANTHER" id="PTHR46124">
    <property type="entry name" value="D-AMINOACYL-TRNA DEACYLASE"/>
    <property type="match status" value="1"/>
</dbReference>
<dbReference type="InterPro" id="IPR023821">
    <property type="entry name" value="rSAM_TatD-assoc"/>
</dbReference>
<keyword evidence="5" id="KW-0411">Iron-sulfur</keyword>
<gene>
    <name evidence="7" type="ORF">MNBD_NITROSPINAE03-442</name>
</gene>
<evidence type="ECO:0000256" key="4">
    <source>
        <dbReference type="ARBA" id="ARBA00023004"/>
    </source>
</evidence>
<dbReference type="AlphaFoldDB" id="A0A3B1BWS3"/>
<dbReference type="InterPro" id="IPR032466">
    <property type="entry name" value="Metal_Hydrolase"/>
</dbReference>
<keyword evidence="1" id="KW-0949">S-adenosyl-L-methionine</keyword>
<dbReference type="InterPro" id="IPR007197">
    <property type="entry name" value="rSAM"/>
</dbReference>
<dbReference type="PROSITE" id="PS51918">
    <property type="entry name" value="RADICAL_SAM"/>
    <property type="match status" value="1"/>
</dbReference>
<dbReference type="InterPro" id="IPR015991">
    <property type="entry name" value="TatD/YcfH-like"/>
</dbReference>
<proteinExistence type="predicted"/>
<dbReference type="GO" id="GO:0016788">
    <property type="term" value="F:hydrolase activity, acting on ester bonds"/>
    <property type="evidence" value="ECO:0007669"/>
    <property type="project" value="InterPro"/>
</dbReference>
<dbReference type="GO" id="GO:0046872">
    <property type="term" value="F:metal ion binding"/>
    <property type="evidence" value="ECO:0007669"/>
    <property type="project" value="UniProtKB-KW"/>
</dbReference>
<dbReference type="InterPro" id="IPR001130">
    <property type="entry name" value="TatD-like"/>
</dbReference>
<dbReference type="Gene3D" id="3.20.20.140">
    <property type="entry name" value="Metal-dependent hydrolases"/>
    <property type="match status" value="1"/>
</dbReference>
<evidence type="ECO:0000256" key="5">
    <source>
        <dbReference type="ARBA" id="ARBA00023014"/>
    </source>
</evidence>
<dbReference type="PANTHER" id="PTHR46124:SF2">
    <property type="entry name" value="D-AMINOACYL-TRNA DEACYLASE"/>
    <property type="match status" value="1"/>
</dbReference>
<dbReference type="SFLD" id="SFLDS00029">
    <property type="entry name" value="Radical_SAM"/>
    <property type="match status" value="1"/>
</dbReference>
<dbReference type="InterPro" id="IPR018228">
    <property type="entry name" value="DNase_TatD-rel_CS"/>
</dbReference>
<dbReference type="SUPFAM" id="SSF102114">
    <property type="entry name" value="Radical SAM enzymes"/>
    <property type="match status" value="1"/>
</dbReference>
<dbReference type="NCBIfam" id="TIGR00010">
    <property type="entry name" value="YchF/TatD family DNA exonuclease"/>
    <property type="match status" value="1"/>
</dbReference>
<protein>
    <submittedName>
        <fullName evidence="7">Uncharacterized metal-dependent hydrolase YcfH</fullName>
    </submittedName>
</protein>
<keyword evidence="3 7" id="KW-0378">Hydrolase</keyword>
<dbReference type="CDD" id="cd01335">
    <property type="entry name" value="Radical_SAM"/>
    <property type="match status" value="1"/>
</dbReference>
<dbReference type="SUPFAM" id="SSF51556">
    <property type="entry name" value="Metallo-dependent hydrolases"/>
    <property type="match status" value="1"/>
</dbReference>
<sequence>MSADSHCHLNDPAFDEDLEEVIGEIGKEGIAPLLNVGYDLGTSYKAVQLAQRYDTMYASVGVHPHNASLLDDNTLAELEKLADHPRVVAIGETGLDYYRDKSPREDQAKAFRAQMRLAREKNLPLIIHCRDAMDDCLKILEDEDIKKTGGVMHCFAGSPDDARRCLALGMYISFAGNITYPKAGLLRESLKAVPGHRLLLETDSPYLAPQKKRGRRNSPALLKYVVDKAAEVRGVTRDDIQRITVTNFKTLFRTGGGDKGEVAYKIRNSLYLNVTKECTNECYFCARFYSDTVQGHNLRISSDPTAEEMIKAVGDPSRYDEIVFCGFGEPALRLDAIMQVAWVVKEKGGRTRLNTNGHANQIAGRDITPQLVGLIDIVSVSLNTADAKTYNEICSPLIPDAYQAVIDFIKSAKASGLSVTATAVDIPGKVNAEQVRRLAEEELGVGFRLRSYNLVG</sequence>